<dbReference type="GO" id="GO:0072669">
    <property type="term" value="C:tRNA-splicing ligase complex"/>
    <property type="evidence" value="ECO:0007669"/>
    <property type="project" value="InterPro"/>
</dbReference>
<sequence length="155" mass="17938">MANVPFEMLLHPELLTNEQLVTIIQQRHLRVSNIDTMTRDDLLELFHHYCVPYGQRKPRDSGRGKALSRCRHTSPEPPVKMGLASDNQNKNFSHMLNKRLKPPPDLLSGHMKRIKLDTKKINNDFDTLKRKMSVVSSPVCEAPPHKKEKKLITWP</sequence>
<comment type="similarity">
    <text evidence="2">Belongs to the ashwin family.</text>
</comment>
<gene>
    <name evidence="6" type="ORF">RR48_08209</name>
</gene>
<dbReference type="Pfam" id="PF15323">
    <property type="entry name" value="Ashwin"/>
    <property type="match status" value="1"/>
</dbReference>
<dbReference type="KEGG" id="pmac:106709588"/>
<evidence type="ECO:0000313" key="7">
    <source>
        <dbReference type="Proteomes" id="UP000053240"/>
    </source>
</evidence>
<dbReference type="InParanoid" id="A0A194RFG7"/>
<organism evidence="6 7">
    <name type="scientific">Papilio machaon</name>
    <name type="common">Old World swallowtail butterfly</name>
    <dbReference type="NCBI Taxonomy" id="76193"/>
    <lineage>
        <taxon>Eukaryota</taxon>
        <taxon>Metazoa</taxon>
        <taxon>Ecdysozoa</taxon>
        <taxon>Arthropoda</taxon>
        <taxon>Hexapoda</taxon>
        <taxon>Insecta</taxon>
        <taxon>Pterygota</taxon>
        <taxon>Neoptera</taxon>
        <taxon>Endopterygota</taxon>
        <taxon>Lepidoptera</taxon>
        <taxon>Glossata</taxon>
        <taxon>Ditrysia</taxon>
        <taxon>Papilionoidea</taxon>
        <taxon>Papilionidae</taxon>
        <taxon>Papilioninae</taxon>
        <taxon>Papilio</taxon>
    </lineage>
</organism>
<evidence type="ECO:0000256" key="1">
    <source>
        <dbReference type="ARBA" id="ARBA00004123"/>
    </source>
</evidence>
<name>A0A194RFG7_PAPMA</name>
<dbReference type="EMBL" id="KQ460297">
    <property type="protein sequence ID" value="KPJ16204.1"/>
    <property type="molecule type" value="Genomic_DNA"/>
</dbReference>
<dbReference type="Proteomes" id="UP000053240">
    <property type="component" value="Unassembled WGS sequence"/>
</dbReference>
<evidence type="ECO:0000313" key="6">
    <source>
        <dbReference type="EMBL" id="KPJ16204.1"/>
    </source>
</evidence>
<keyword evidence="7" id="KW-1185">Reference proteome</keyword>
<reference evidence="6 7" key="1">
    <citation type="journal article" date="2015" name="Nat. Commun.">
        <title>Outbred genome sequencing and CRISPR/Cas9 gene editing in butterflies.</title>
        <authorList>
            <person name="Li X."/>
            <person name="Fan D."/>
            <person name="Zhang W."/>
            <person name="Liu G."/>
            <person name="Zhang L."/>
            <person name="Zhao L."/>
            <person name="Fang X."/>
            <person name="Chen L."/>
            <person name="Dong Y."/>
            <person name="Chen Y."/>
            <person name="Ding Y."/>
            <person name="Zhao R."/>
            <person name="Feng M."/>
            <person name="Zhu Y."/>
            <person name="Feng Y."/>
            <person name="Jiang X."/>
            <person name="Zhu D."/>
            <person name="Xiang H."/>
            <person name="Feng X."/>
            <person name="Li S."/>
            <person name="Wang J."/>
            <person name="Zhang G."/>
            <person name="Kronforst M.R."/>
            <person name="Wang W."/>
        </authorList>
    </citation>
    <scope>NUCLEOTIDE SEQUENCE [LARGE SCALE GENOMIC DNA]</scope>
    <source>
        <strain evidence="6">Ya'a_city_454_Pm</strain>
        <tissue evidence="6">Whole body</tissue>
    </source>
</reference>
<evidence type="ECO:0000256" key="5">
    <source>
        <dbReference type="SAM" id="MobiDB-lite"/>
    </source>
</evidence>
<dbReference type="AlphaFoldDB" id="A0A194RFG7"/>
<comment type="subcellular location">
    <subcellularLocation>
        <location evidence="1">Nucleus</location>
    </subcellularLocation>
</comment>
<feature type="region of interest" description="Disordered" evidence="5">
    <location>
        <begin position="55"/>
        <end position="89"/>
    </location>
</feature>
<dbReference type="GO" id="GO:0048598">
    <property type="term" value="P:embryonic morphogenesis"/>
    <property type="evidence" value="ECO:0007669"/>
    <property type="project" value="InterPro"/>
</dbReference>
<protein>
    <recommendedName>
        <fullName evidence="3">Ashwin</fullName>
    </recommendedName>
</protein>
<dbReference type="OrthoDB" id="10071059at2759"/>
<dbReference type="GO" id="GO:0005634">
    <property type="term" value="C:nucleus"/>
    <property type="evidence" value="ECO:0007669"/>
    <property type="project" value="UniProtKB-SubCell"/>
</dbReference>
<proteinExistence type="inferred from homology"/>
<evidence type="ECO:0000256" key="4">
    <source>
        <dbReference type="ARBA" id="ARBA00023242"/>
    </source>
</evidence>
<dbReference type="PANTHER" id="PTHR28359:SF1">
    <property type="entry name" value="ASHWIN"/>
    <property type="match status" value="1"/>
</dbReference>
<keyword evidence="4" id="KW-0539">Nucleus</keyword>
<dbReference type="InterPro" id="IPR024887">
    <property type="entry name" value="Ashwin"/>
</dbReference>
<dbReference type="PANTHER" id="PTHR28359">
    <property type="entry name" value="ASHWIN"/>
    <property type="match status" value="1"/>
</dbReference>
<evidence type="ECO:0000256" key="3">
    <source>
        <dbReference type="ARBA" id="ARBA00015134"/>
    </source>
</evidence>
<evidence type="ECO:0000256" key="2">
    <source>
        <dbReference type="ARBA" id="ARBA00007855"/>
    </source>
</evidence>
<accession>A0A194RFG7</accession>